<name>A0A1H5Z6L3_9RHOB</name>
<dbReference type="Pfam" id="PF13807">
    <property type="entry name" value="GNVR"/>
    <property type="match status" value="1"/>
</dbReference>
<evidence type="ECO:0000259" key="19">
    <source>
        <dbReference type="Pfam" id="PF13614"/>
    </source>
</evidence>
<evidence type="ECO:0000256" key="6">
    <source>
        <dbReference type="ARBA" id="ARBA00022519"/>
    </source>
</evidence>
<comment type="catalytic activity">
    <reaction evidence="15">
        <text>L-tyrosyl-[protein] + ATP = O-phospho-L-tyrosyl-[protein] + ADP + H(+)</text>
        <dbReference type="Rhea" id="RHEA:10596"/>
        <dbReference type="Rhea" id="RHEA-COMP:10136"/>
        <dbReference type="Rhea" id="RHEA-COMP:20101"/>
        <dbReference type="ChEBI" id="CHEBI:15378"/>
        <dbReference type="ChEBI" id="CHEBI:30616"/>
        <dbReference type="ChEBI" id="CHEBI:46858"/>
        <dbReference type="ChEBI" id="CHEBI:61978"/>
        <dbReference type="ChEBI" id="CHEBI:456216"/>
        <dbReference type="EC" id="2.7.10.2"/>
    </reaction>
</comment>
<feature type="domain" description="AAA" evidence="19">
    <location>
        <begin position="522"/>
        <end position="638"/>
    </location>
</feature>
<dbReference type="Proteomes" id="UP000236752">
    <property type="component" value="Unassembled WGS sequence"/>
</dbReference>
<protein>
    <recommendedName>
        <fullName evidence="4">non-specific protein-tyrosine kinase</fullName>
        <ecNumber evidence="4">2.7.10.2</ecNumber>
    </recommendedName>
</protein>
<evidence type="ECO:0000256" key="9">
    <source>
        <dbReference type="ARBA" id="ARBA00022741"/>
    </source>
</evidence>
<keyword evidence="7" id="KW-0808">Transferase</keyword>
<dbReference type="PANTHER" id="PTHR32309:SF13">
    <property type="entry name" value="FERRIC ENTEROBACTIN TRANSPORT PROTEIN FEPE"/>
    <property type="match status" value="1"/>
</dbReference>
<keyword evidence="8 17" id="KW-0812">Transmembrane</keyword>
<evidence type="ECO:0000259" key="20">
    <source>
        <dbReference type="Pfam" id="PF13807"/>
    </source>
</evidence>
<keyword evidence="22" id="KW-1185">Reference proteome</keyword>
<dbReference type="GO" id="GO:0004715">
    <property type="term" value="F:non-membrane spanning protein tyrosine kinase activity"/>
    <property type="evidence" value="ECO:0007669"/>
    <property type="project" value="UniProtKB-EC"/>
</dbReference>
<feature type="transmembrane region" description="Helical" evidence="17">
    <location>
        <begin position="40"/>
        <end position="58"/>
    </location>
</feature>
<evidence type="ECO:0000313" key="22">
    <source>
        <dbReference type="Proteomes" id="UP000236752"/>
    </source>
</evidence>
<keyword evidence="12 17" id="KW-1133">Transmembrane helix</keyword>
<dbReference type="CDD" id="cd05387">
    <property type="entry name" value="BY-kinase"/>
    <property type="match status" value="1"/>
</dbReference>
<dbReference type="EC" id="2.7.10.2" evidence="4"/>
<keyword evidence="11" id="KW-0067">ATP-binding</keyword>
<evidence type="ECO:0000256" key="11">
    <source>
        <dbReference type="ARBA" id="ARBA00022840"/>
    </source>
</evidence>
<dbReference type="InterPro" id="IPR025669">
    <property type="entry name" value="AAA_dom"/>
</dbReference>
<dbReference type="InterPro" id="IPR005702">
    <property type="entry name" value="Wzc-like_C"/>
</dbReference>
<sequence length="715" mass="79639">MLENVQTNTKMLSRSHSSTLAENDEIDLVELFTALWRGKWLIIAVAVLFIVVGGFYAFRFAVPKYTSTTSIALQLNVETFVDIESVVSGVSKEASSMNTELHVIRSRGLIEKLVNKLNLVDDPEFNEALRPEARFSLGRLLGFISALTSGNEDQQPSNSELTSTVTAAREAISAVLVRNTYIFDISATTTDPEKSKLIANTLADLYIADQVETKFQATEQAVTWLSEKVTELEIEIRKQENDIKVLRSNTELMGEESLQALNRQLIDVRDRLNETRADLALSETRLGKIDEFRQSDNLEALVNLLGDPTLRRIYSQLGTADSSSNKLFDDRLSLLAAREQTAVARLEQQIVALQDAVERQQRSIEVQSADFVQLQELERQIEATKILYETFLTRLKETTVQRGLQQADSRVLSEALLGQYVEPKKPLILMLSAILGVMIGSGIVLLKQFVHSGFRTAEELEQYAELPILGQIPKMEFSKRDQLIDYLNTKSTSAASEAVRNLRTSVLLSNIDTPPKVIMSTSSVPGEGKTTQAISLAHNLAGMDKKVLLIEGDIRRRTFNEYFDGSGKRGGILSAMTGNAQLEDLIIRDSRMNVDILMGEKSSVNAADIFASEKFKHFIDDVRSRYDIVIIDTPPVLVVPDARLIGQFVDAIIFTVAWDRTTKAQIAESIRQFATANLSLTGLVLSQIDPKGMRRYGYGGRYGAYAAYGEGYYDT</sequence>
<feature type="domain" description="Polysaccharide chain length determinant N-terminal" evidence="18">
    <location>
        <begin position="24"/>
        <end position="117"/>
    </location>
</feature>
<evidence type="ECO:0000259" key="18">
    <source>
        <dbReference type="Pfam" id="PF02706"/>
    </source>
</evidence>
<comment type="subcellular location">
    <subcellularLocation>
        <location evidence="1">Cell inner membrane</location>
        <topology evidence="1">Multi-pass membrane protein</topology>
    </subcellularLocation>
</comment>
<feature type="domain" description="Tyrosine-protein kinase G-rich" evidence="20">
    <location>
        <begin position="376"/>
        <end position="448"/>
    </location>
</feature>
<feature type="coiled-coil region" evidence="16">
    <location>
        <begin position="222"/>
        <end position="278"/>
    </location>
</feature>
<reference evidence="21 22" key="1">
    <citation type="submission" date="2016-10" db="EMBL/GenBank/DDBJ databases">
        <authorList>
            <person name="de Groot N.N."/>
        </authorList>
    </citation>
    <scope>NUCLEOTIDE SEQUENCE [LARGE SCALE GENOMIC DNA]</scope>
    <source>
        <strain evidence="21 22">DSM 26915</strain>
    </source>
</reference>
<evidence type="ECO:0000256" key="12">
    <source>
        <dbReference type="ARBA" id="ARBA00022989"/>
    </source>
</evidence>
<dbReference type="Pfam" id="PF02706">
    <property type="entry name" value="Wzz"/>
    <property type="match status" value="1"/>
</dbReference>
<evidence type="ECO:0000256" key="5">
    <source>
        <dbReference type="ARBA" id="ARBA00022475"/>
    </source>
</evidence>
<dbReference type="EMBL" id="FNUZ01000003">
    <property type="protein sequence ID" value="SEG32028.1"/>
    <property type="molecule type" value="Genomic_DNA"/>
</dbReference>
<dbReference type="InterPro" id="IPR027417">
    <property type="entry name" value="P-loop_NTPase"/>
</dbReference>
<dbReference type="InterPro" id="IPR050445">
    <property type="entry name" value="Bact_polysacc_biosynth/exp"/>
</dbReference>
<dbReference type="Gene3D" id="3.40.50.300">
    <property type="entry name" value="P-loop containing nucleotide triphosphate hydrolases"/>
    <property type="match status" value="1"/>
</dbReference>
<evidence type="ECO:0000256" key="16">
    <source>
        <dbReference type="SAM" id="Coils"/>
    </source>
</evidence>
<comment type="similarity">
    <text evidence="2">Belongs to the CpsD/CapB family.</text>
</comment>
<evidence type="ECO:0000256" key="4">
    <source>
        <dbReference type="ARBA" id="ARBA00011903"/>
    </source>
</evidence>
<dbReference type="GO" id="GO:0005886">
    <property type="term" value="C:plasma membrane"/>
    <property type="evidence" value="ECO:0007669"/>
    <property type="project" value="UniProtKB-SubCell"/>
</dbReference>
<evidence type="ECO:0000256" key="2">
    <source>
        <dbReference type="ARBA" id="ARBA00007316"/>
    </source>
</evidence>
<evidence type="ECO:0000256" key="15">
    <source>
        <dbReference type="ARBA" id="ARBA00051245"/>
    </source>
</evidence>
<dbReference type="SUPFAM" id="SSF52540">
    <property type="entry name" value="P-loop containing nucleoside triphosphate hydrolases"/>
    <property type="match status" value="1"/>
</dbReference>
<dbReference type="Pfam" id="PF13614">
    <property type="entry name" value="AAA_31"/>
    <property type="match status" value="1"/>
</dbReference>
<keyword evidence="13 17" id="KW-0472">Membrane</keyword>
<organism evidence="21 22">
    <name type="scientific">Thalassococcus halodurans</name>
    <dbReference type="NCBI Taxonomy" id="373675"/>
    <lineage>
        <taxon>Bacteria</taxon>
        <taxon>Pseudomonadati</taxon>
        <taxon>Pseudomonadota</taxon>
        <taxon>Alphaproteobacteria</taxon>
        <taxon>Rhodobacterales</taxon>
        <taxon>Roseobacteraceae</taxon>
        <taxon>Thalassococcus</taxon>
    </lineage>
</organism>
<evidence type="ECO:0000256" key="1">
    <source>
        <dbReference type="ARBA" id="ARBA00004429"/>
    </source>
</evidence>
<accession>A0A1H5Z6L3</accession>
<dbReference type="AlphaFoldDB" id="A0A1H5Z6L3"/>
<keyword evidence="5" id="KW-1003">Cell membrane</keyword>
<keyword evidence="10" id="KW-0418">Kinase</keyword>
<keyword evidence="16" id="KW-0175">Coiled coil</keyword>
<keyword evidence="14" id="KW-0829">Tyrosine-protein kinase</keyword>
<evidence type="ECO:0000256" key="3">
    <source>
        <dbReference type="ARBA" id="ARBA00008883"/>
    </source>
</evidence>
<evidence type="ECO:0000256" key="8">
    <source>
        <dbReference type="ARBA" id="ARBA00022692"/>
    </source>
</evidence>
<dbReference type="InterPro" id="IPR032807">
    <property type="entry name" value="GNVR"/>
</dbReference>
<evidence type="ECO:0000313" key="21">
    <source>
        <dbReference type="EMBL" id="SEG32028.1"/>
    </source>
</evidence>
<proteinExistence type="inferred from homology"/>
<dbReference type="InterPro" id="IPR003856">
    <property type="entry name" value="LPS_length_determ_N"/>
</dbReference>
<evidence type="ECO:0000256" key="7">
    <source>
        <dbReference type="ARBA" id="ARBA00022679"/>
    </source>
</evidence>
<dbReference type="PANTHER" id="PTHR32309">
    <property type="entry name" value="TYROSINE-PROTEIN KINASE"/>
    <property type="match status" value="1"/>
</dbReference>
<gene>
    <name evidence="21" type="ORF">SAMN04488045_2454</name>
</gene>
<keyword evidence="9" id="KW-0547">Nucleotide-binding</keyword>
<feature type="coiled-coil region" evidence="16">
    <location>
        <begin position="336"/>
        <end position="394"/>
    </location>
</feature>
<evidence type="ECO:0000256" key="10">
    <source>
        <dbReference type="ARBA" id="ARBA00022777"/>
    </source>
</evidence>
<evidence type="ECO:0000256" key="14">
    <source>
        <dbReference type="ARBA" id="ARBA00023137"/>
    </source>
</evidence>
<evidence type="ECO:0000256" key="13">
    <source>
        <dbReference type="ARBA" id="ARBA00023136"/>
    </source>
</evidence>
<dbReference type="NCBIfam" id="TIGR01007">
    <property type="entry name" value="eps_fam"/>
    <property type="match status" value="1"/>
</dbReference>
<dbReference type="GO" id="GO:0005524">
    <property type="term" value="F:ATP binding"/>
    <property type="evidence" value="ECO:0007669"/>
    <property type="project" value="UniProtKB-KW"/>
</dbReference>
<evidence type="ECO:0000256" key="17">
    <source>
        <dbReference type="SAM" id="Phobius"/>
    </source>
</evidence>
<comment type="similarity">
    <text evidence="3">Belongs to the etk/wzc family.</text>
</comment>
<feature type="transmembrane region" description="Helical" evidence="17">
    <location>
        <begin position="427"/>
        <end position="446"/>
    </location>
</feature>
<keyword evidence="6" id="KW-0997">Cell inner membrane</keyword>